<reference evidence="2" key="2">
    <citation type="submission" date="2023-04" db="EMBL/GenBank/DDBJ databases">
        <authorList>
            <person name="Bruccoleri R.E."/>
            <person name="Oakeley E.J."/>
            <person name="Faust A.-M."/>
            <person name="Dessus-Babus S."/>
            <person name="Altorfer M."/>
            <person name="Burckhardt D."/>
            <person name="Oertli M."/>
            <person name="Naumann U."/>
            <person name="Petersen F."/>
            <person name="Wong J."/>
        </authorList>
    </citation>
    <scope>NUCLEOTIDE SEQUENCE</scope>
    <source>
        <strain evidence="2">GSM-AAB239-AS_SAM_17_03QT</strain>
        <tissue evidence="2">Leaf</tissue>
    </source>
</reference>
<gene>
    <name evidence="3" type="ORF">M6B38_354465</name>
    <name evidence="2" type="ORF">M6B38_362695</name>
</gene>
<reference evidence="2" key="1">
    <citation type="journal article" date="2023" name="GigaByte">
        <title>Genome assembly of the bearded iris, Iris pallida Lam.</title>
        <authorList>
            <person name="Bruccoleri R.E."/>
            <person name="Oakeley E.J."/>
            <person name="Faust A.M.E."/>
            <person name="Altorfer M."/>
            <person name="Dessus-Babus S."/>
            <person name="Burckhardt D."/>
            <person name="Oertli M."/>
            <person name="Naumann U."/>
            <person name="Petersen F."/>
            <person name="Wong J."/>
        </authorList>
    </citation>
    <scope>NUCLEOTIDE SEQUENCE</scope>
    <source>
        <strain evidence="2">GSM-AAB239-AS_SAM_17_03QT</strain>
    </source>
</reference>
<dbReference type="EMBL" id="JANAVB010019198">
    <property type="protein sequence ID" value="KAJ6828607.1"/>
    <property type="molecule type" value="Genomic_DNA"/>
</dbReference>
<protein>
    <submittedName>
        <fullName evidence="2">Pollen-specific leucine-rich repeat extensin-like protein 4</fullName>
    </submittedName>
</protein>
<dbReference type="AlphaFoldDB" id="A0AAX6GJY2"/>
<feature type="region of interest" description="Disordered" evidence="1">
    <location>
        <begin position="1"/>
        <end position="46"/>
    </location>
</feature>
<evidence type="ECO:0000313" key="4">
    <source>
        <dbReference type="Proteomes" id="UP001140949"/>
    </source>
</evidence>
<feature type="compositionally biased region" description="Polar residues" evidence="1">
    <location>
        <begin position="1"/>
        <end position="18"/>
    </location>
</feature>
<name>A0AAX6GJY2_IRIPA</name>
<evidence type="ECO:0000256" key="1">
    <source>
        <dbReference type="SAM" id="MobiDB-lite"/>
    </source>
</evidence>
<evidence type="ECO:0000313" key="2">
    <source>
        <dbReference type="EMBL" id="KAJ6828607.1"/>
    </source>
</evidence>
<keyword evidence="4" id="KW-1185">Reference proteome</keyword>
<accession>A0AAX6GJY2</accession>
<dbReference type="EMBL" id="JANAVB010017597">
    <property type="protein sequence ID" value="KAJ6830451.1"/>
    <property type="molecule type" value="Genomic_DNA"/>
</dbReference>
<organism evidence="2 4">
    <name type="scientific">Iris pallida</name>
    <name type="common">Sweet iris</name>
    <dbReference type="NCBI Taxonomy" id="29817"/>
    <lineage>
        <taxon>Eukaryota</taxon>
        <taxon>Viridiplantae</taxon>
        <taxon>Streptophyta</taxon>
        <taxon>Embryophyta</taxon>
        <taxon>Tracheophyta</taxon>
        <taxon>Spermatophyta</taxon>
        <taxon>Magnoliopsida</taxon>
        <taxon>Liliopsida</taxon>
        <taxon>Asparagales</taxon>
        <taxon>Iridaceae</taxon>
        <taxon>Iridoideae</taxon>
        <taxon>Irideae</taxon>
        <taxon>Iris</taxon>
    </lineage>
</organism>
<dbReference type="Proteomes" id="UP001140949">
    <property type="component" value="Unassembled WGS sequence"/>
</dbReference>
<sequence length="46" mass="4646">MATGSCSSTATVSNQSVAHTRHRQPLCGEPCAGPTPAPVVSGLRQP</sequence>
<proteinExistence type="predicted"/>
<evidence type="ECO:0000313" key="3">
    <source>
        <dbReference type="EMBL" id="KAJ6830451.1"/>
    </source>
</evidence>
<comment type="caution">
    <text evidence="2">The sequence shown here is derived from an EMBL/GenBank/DDBJ whole genome shotgun (WGS) entry which is preliminary data.</text>
</comment>